<evidence type="ECO:0000256" key="4">
    <source>
        <dbReference type="ARBA" id="ARBA00023125"/>
    </source>
</evidence>
<dbReference type="NCBIfam" id="TIGR02937">
    <property type="entry name" value="sigma70-ECF"/>
    <property type="match status" value="1"/>
</dbReference>
<reference evidence="7 8" key="1">
    <citation type="journal article" date="2017" name="Int. J. Syst. Evol. Microbiol.">
        <title>Gemmobacter straminiformis sp. nov., isolated from an artificial fountain.</title>
        <authorList>
            <person name="Kang J.Y."/>
            <person name="Kim M.J."/>
            <person name="Chun J."/>
            <person name="Son K.P."/>
            <person name="Jahng K.Y."/>
        </authorList>
    </citation>
    <scope>NUCLEOTIDE SEQUENCE [LARGE SCALE GENOMIC DNA]</scope>
    <source>
        <strain evidence="7 8">CAM-8</strain>
    </source>
</reference>
<protein>
    <submittedName>
        <fullName evidence="7">Sigma-70 family RNA polymerase sigma factor</fullName>
    </submittedName>
</protein>
<evidence type="ECO:0000256" key="2">
    <source>
        <dbReference type="ARBA" id="ARBA00023015"/>
    </source>
</evidence>
<dbReference type="Proteomes" id="UP000555411">
    <property type="component" value="Unassembled WGS sequence"/>
</dbReference>
<dbReference type="InterPro" id="IPR007627">
    <property type="entry name" value="RNA_pol_sigma70_r2"/>
</dbReference>
<proteinExistence type="inferred from homology"/>
<dbReference type="InterPro" id="IPR013324">
    <property type="entry name" value="RNA_pol_sigma_r3/r4-like"/>
</dbReference>
<keyword evidence="8" id="KW-1185">Reference proteome</keyword>
<dbReference type="GO" id="GO:0006352">
    <property type="term" value="P:DNA-templated transcription initiation"/>
    <property type="evidence" value="ECO:0007669"/>
    <property type="project" value="InterPro"/>
</dbReference>
<keyword evidence="3" id="KW-0731">Sigma factor</keyword>
<evidence type="ECO:0000256" key="1">
    <source>
        <dbReference type="ARBA" id="ARBA00010641"/>
    </source>
</evidence>
<gene>
    <name evidence="7" type="ORF">H7F16_19155</name>
</gene>
<dbReference type="PANTHER" id="PTHR43133:SF58">
    <property type="entry name" value="ECF RNA POLYMERASE SIGMA FACTOR SIGD"/>
    <property type="match status" value="1"/>
</dbReference>
<accession>A0A842IDQ2</accession>
<evidence type="ECO:0000256" key="5">
    <source>
        <dbReference type="ARBA" id="ARBA00023163"/>
    </source>
</evidence>
<evidence type="ECO:0000256" key="3">
    <source>
        <dbReference type="ARBA" id="ARBA00023082"/>
    </source>
</evidence>
<comment type="caution">
    <text evidence="7">The sequence shown here is derived from an EMBL/GenBank/DDBJ whole genome shotgun (WGS) entry which is preliminary data.</text>
</comment>
<organism evidence="7 8">
    <name type="scientific">Paragemmobacter straminiformis</name>
    <dbReference type="NCBI Taxonomy" id="2045119"/>
    <lineage>
        <taxon>Bacteria</taxon>
        <taxon>Pseudomonadati</taxon>
        <taxon>Pseudomonadota</taxon>
        <taxon>Alphaproteobacteria</taxon>
        <taxon>Rhodobacterales</taxon>
        <taxon>Paracoccaceae</taxon>
        <taxon>Paragemmobacter</taxon>
    </lineage>
</organism>
<dbReference type="SUPFAM" id="SSF88659">
    <property type="entry name" value="Sigma3 and sigma4 domains of RNA polymerase sigma factors"/>
    <property type="match status" value="1"/>
</dbReference>
<dbReference type="SUPFAM" id="SSF88946">
    <property type="entry name" value="Sigma2 domain of RNA polymerase sigma factors"/>
    <property type="match status" value="1"/>
</dbReference>
<dbReference type="GO" id="GO:0016987">
    <property type="term" value="F:sigma factor activity"/>
    <property type="evidence" value="ECO:0007669"/>
    <property type="project" value="UniProtKB-KW"/>
</dbReference>
<name>A0A842IDQ2_9RHOB</name>
<dbReference type="RefSeq" id="WP_185799254.1">
    <property type="nucleotide sequence ID" value="NZ_JACLQD010000009.1"/>
</dbReference>
<dbReference type="AlphaFoldDB" id="A0A842IDQ2"/>
<sequence>MSPADDEWSVLMRAALGGDARAYARFLADVTPVLRAVVRARSRDLAWDQQEDIVQEVLLALHRKRHTWQPDLPIRPWLYAVARHKTVDAFRARGSAVHLQIDDFENVLAADEPADGLAARDVAFLIGRLDRRSAEIVRSVGIDEEPALAVGERLGLTEGAVRVVLHRAIKRMAAIAKGPRA</sequence>
<feature type="domain" description="RNA polymerase sigma-70 region 2" evidence="6">
    <location>
        <begin position="32"/>
        <end position="94"/>
    </location>
</feature>
<dbReference type="InterPro" id="IPR036388">
    <property type="entry name" value="WH-like_DNA-bd_sf"/>
</dbReference>
<dbReference type="GO" id="GO:0003677">
    <property type="term" value="F:DNA binding"/>
    <property type="evidence" value="ECO:0007669"/>
    <property type="project" value="UniProtKB-KW"/>
</dbReference>
<evidence type="ECO:0000313" key="8">
    <source>
        <dbReference type="Proteomes" id="UP000555411"/>
    </source>
</evidence>
<dbReference type="PANTHER" id="PTHR43133">
    <property type="entry name" value="RNA POLYMERASE ECF-TYPE SIGMA FACTO"/>
    <property type="match status" value="1"/>
</dbReference>
<dbReference type="EMBL" id="JACLQD010000009">
    <property type="protein sequence ID" value="MBC2837639.1"/>
    <property type="molecule type" value="Genomic_DNA"/>
</dbReference>
<evidence type="ECO:0000313" key="7">
    <source>
        <dbReference type="EMBL" id="MBC2837639.1"/>
    </source>
</evidence>
<keyword evidence="5" id="KW-0804">Transcription</keyword>
<keyword evidence="4" id="KW-0238">DNA-binding</keyword>
<dbReference type="InterPro" id="IPR014284">
    <property type="entry name" value="RNA_pol_sigma-70_dom"/>
</dbReference>
<keyword evidence="2" id="KW-0805">Transcription regulation</keyword>
<comment type="similarity">
    <text evidence="1">Belongs to the sigma-70 factor family. ECF subfamily.</text>
</comment>
<dbReference type="Pfam" id="PF04542">
    <property type="entry name" value="Sigma70_r2"/>
    <property type="match status" value="1"/>
</dbReference>
<dbReference type="Gene3D" id="1.10.10.10">
    <property type="entry name" value="Winged helix-like DNA-binding domain superfamily/Winged helix DNA-binding domain"/>
    <property type="match status" value="1"/>
</dbReference>
<dbReference type="Gene3D" id="1.10.1740.10">
    <property type="match status" value="1"/>
</dbReference>
<evidence type="ECO:0000259" key="6">
    <source>
        <dbReference type="Pfam" id="PF04542"/>
    </source>
</evidence>
<dbReference type="InterPro" id="IPR013325">
    <property type="entry name" value="RNA_pol_sigma_r2"/>
</dbReference>
<dbReference type="InterPro" id="IPR039425">
    <property type="entry name" value="RNA_pol_sigma-70-like"/>
</dbReference>